<dbReference type="SUPFAM" id="SSF103473">
    <property type="entry name" value="MFS general substrate transporter"/>
    <property type="match status" value="1"/>
</dbReference>
<proteinExistence type="predicted"/>
<dbReference type="PROSITE" id="PS50850">
    <property type="entry name" value="MFS"/>
    <property type="match status" value="1"/>
</dbReference>
<protein>
    <submittedName>
        <fullName evidence="8">MFS transporter</fullName>
    </submittedName>
</protein>
<comment type="subcellular location">
    <subcellularLocation>
        <location evidence="1">Cell membrane</location>
        <topology evidence="1">Multi-pass membrane protein</topology>
    </subcellularLocation>
</comment>
<comment type="caution">
    <text evidence="8">The sequence shown here is derived from an EMBL/GenBank/DDBJ whole genome shotgun (WGS) entry which is preliminary data.</text>
</comment>
<feature type="domain" description="Major facilitator superfamily (MFS) profile" evidence="7">
    <location>
        <begin position="9"/>
        <end position="395"/>
    </location>
</feature>
<feature type="transmembrane region" description="Helical" evidence="6">
    <location>
        <begin position="169"/>
        <end position="189"/>
    </location>
</feature>
<feature type="transmembrane region" description="Helical" evidence="6">
    <location>
        <begin position="140"/>
        <end position="163"/>
    </location>
</feature>
<feature type="transmembrane region" description="Helical" evidence="6">
    <location>
        <begin position="304"/>
        <end position="329"/>
    </location>
</feature>
<dbReference type="InterPro" id="IPR011701">
    <property type="entry name" value="MFS"/>
</dbReference>
<dbReference type="Pfam" id="PF07690">
    <property type="entry name" value="MFS_1"/>
    <property type="match status" value="1"/>
</dbReference>
<keyword evidence="3 6" id="KW-0812">Transmembrane</keyword>
<dbReference type="CDD" id="cd17473">
    <property type="entry name" value="MFS_arabinose_efflux_permease_like"/>
    <property type="match status" value="1"/>
</dbReference>
<evidence type="ECO:0000259" key="7">
    <source>
        <dbReference type="PROSITE" id="PS50850"/>
    </source>
</evidence>
<keyword evidence="9" id="KW-1185">Reference proteome</keyword>
<evidence type="ECO:0000256" key="6">
    <source>
        <dbReference type="SAM" id="Phobius"/>
    </source>
</evidence>
<feature type="transmembrane region" description="Helical" evidence="6">
    <location>
        <begin position="50"/>
        <end position="70"/>
    </location>
</feature>
<accession>A0A2T1GB87</accession>
<reference evidence="8 9" key="1">
    <citation type="submission" date="2018-03" db="EMBL/GenBank/DDBJ databases">
        <title>The ancient ancestry and fast evolution of plastids.</title>
        <authorList>
            <person name="Moore K.R."/>
            <person name="Magnabosco C."/>
            <person name="Momper L."/>
            <person name="Gold D.A."/>
            <person name="Bosak T."/>
            <person name="Fournier G.P."/>
        </authorList>
    </citation>
    <scope>NUCLEOTIDE SEQUENCE [LARGE SCALE GENOMIC DNA]</scope>
    <source>
        <strain evidence="8 9">CCALA 037</strain>
    </source>
</reference>
<dbReference type="AlphaFoldDB" id="A0A2T1GB87"/>
<sequence>MPNPNSWTTKLTLLLASSLTVMSGATVSPSLPAMQQQFESAIADADLRTTLVKLVITLPALFIVIGSPIAGSIVDKFGRKPLLLITAILYGFAGSSGLFLESLPAILVGRAVLGLAVAGVMVSATTLIADYYSGPARAAFMGLQSGFMGLGGVVFLTLGGALAQQNWHYPFGIYLFAWPIALLVLAFIVEPERSDYRQPNMGSETDLTSQSTPVGVMVIVYGLTTLSQIAFYLIPVQLPFFLDSLVKALPSQSGMAIALCTLFSAIASVTYGKLKQRMEFVTFLPAIFGLMGIGYLLIGQSSTWLQVLAGLAIAGMGLGILMPNMSVWLSSAVPDTMRGRALGGLSTSMFLGQFLSPIVTQPLTKSMGLGGTYALVGGGLVIVALGFAIFKSQVRNLTRSRAT</sequence>
<keyword evidence="2" id="KW-1003">Cell membrane</keyword>
<evidence type="ECO:0000313" key="8">
    <source>
        <dbReference type="EMBL" id="PSB54572.1"/>
    </source>
</evidence>
<evidence type="ECO:0000256" key="1">
    <source>
        <dbReference type="ARBA" id="ARBA00004651"/>
    </source>
</evidence>
<dbReference type="Proteomes" id="UP000238937">
    <property type="component" value="Unassembled WGS sequence"/>
</dbReference>
<dbReference type="OrthoDB" id="9812221at2"/>
<dbReference type="Gene3D" id="1.20.1250.20">
    <property type="entry name" value="MFS general substrate transporter like domains"/>
    <property type="match status" value="1"/>
</dbReference>
<organism evidence="8 9">
    <name type="scientific">Chamaesiphon polymorphus CCALA 037</name>
    <dbReference type="NCBI Taxonomy" id="2107692"/>
    <lineage>
        <taxon>Bacteria</taxon>
        <taxon>Bacillati</taxon>
        <taxon>Cyanobacteriota</taxon>
        <taxon>Cyanophyceae</taxon>
        <taxon>Gomontiellales</taxon>
        <taxon>Chamaesiphonaceae</taxon>
        <taxon>Chamaesiphon</taxon>
    </lineage>
</organism>
<dbReference type="InterPro" id="IPR036259">
    <property type="entry name" value="MFS_trans_sf"/>
</dbReference>
<name>A0A2T1GB87_9CYAN</name>
<dbReference type="GO" id="GO:0022857">
    <property type="term" value="F:transmembrane transporter activity"/>
    <property type="evidence" value="ECO:0007669"/>
    <property type="project" value="InterPro"/>
</dbReference>
<dbReference type="GO" id="GO:0005886">
    <property type="term" value="C:plasma membrane"/>
    <property type="evidence" value="ECO:0007669"/>
    <property type="project" value="UniProtKB-SubCell"/>
</dbReference>
<dbReference type="InterPro" id="IPR050189">
    <property type="entry name" value="MFS_Efflux_Transporters"/>
</dbReference>
<dbReference type="PANTHER" id="PTHR43124">
    <property type="entry name" value="PURINE EFFLUX PUMP PBUE"/>
    <property type="match status" value="1"/>
</dbReference>
<evidence type="ECO:0000256" key="4">
    <source>
        <dbReference type="ARBA" id="ARBA00022989"/>
    </source>
</evidence>
<dbReference type="PANTHER" id="PTHR43124:SF3">
    <property type="entry name" value="CHLORAMPHENICOL EFFLUX PUMP RV0191"/>
    <property type="match status" value="1"/>
</dbReference>
<dbReference type="InterPro" id="IPR020846">
    <property type="entry name" value="MFS_dom"/>
</dbReference>
<feature type="transmembrane region" description="Helical" evidence="6">
    <location>
        <begin position="280"/>
        <end position="298"/>
    </location>
</feature>
<feature type="transmembrane region" description="Helical" evidence="6">
    <location>
        <begin position="254"/>
        <end position="271"/>
    </location>
</feature>
<gene>
    <name evidence="8" type="ORF">C7B77_17735</name>
</gene>
<keyword evidence="4 6" id="KW-1133">Transmembrane helix</keyword>
<dbReference type="EMBL" id="PVWO01000249">
    <property type="protein sequence ID" value="PSB54572.1"/>
    <property type="molecule type" value="Genomic_DNA"/>
</dbReference>
<evidence type="ECO:0000256" key="5">
    <source>
        <dbReference type="ARBA" id="ARBA00023136"/>
    </source>
</evidence>
<feature type="transmembrane region" description="Helical" evidence="6">
    <location>
        <begin position="106"/>
        <end position="128"/>
    </location>
</feature>
<evidence type="ECO:0000313" key="9">
    <source>
        <dbReference type="Proteomes" id="UP000238937"/>
    </source>
</evidence>
<feature type="transmembrane region" description="Helical" evidence="6">
    <location>
        <begin position="371"/>
        <end position="390"/>
    </location>
</feature>
<feature type="transmembrane region" description="Helical" evidence="6">
    <location>
        <begin position="82"/>
        <end position="100"/>
    </location>
</feature>
<evidence type="ECO:0000256" key="2">
    <source>
        <dbReference type="ARBA" id="ARBA00022475"/>
    </source>
</evidence>
<dbReference type="RefSeq" id="WP_106307693.1">
    <property type="nucleotide sequence ID" value="NZ_PVWO01000249.1"/>
</dbReference>
<feature type="transmembrane region" description="Helical" evidence="6">
    <location>
        <begin position="341"/>
        <end position="359"/>
    </location>
</feature>
<evidence type="ECO:0000256" key="3">
    <source>
        <dbReference type="ARBA" id="ARBA00022692"/>
    </source>
</evidence>
<keyword evidence="5 6" id="KW-0472">Membrane</keyword>
<feature type="transmembrane region" description="Helical" evidence="6">
    <location>
        <begin position="210"/>
        <end position="234"/>
    </location>
</feature>